<evidence type="ECO:0000259" key="3">
    <source>
        <dbReference type="Pfam" id="PF22939"/>
    </source>
</evidence>
<dbReference type="Pfam" id="PF22939">
    <property type="entry name" value="WHD_GPIID"/>
    <property type="match status" value="1"/>
</dbReference>
<comment type="caution">
    <text evidence="5">The sequence shown here is derived from an EMBL/GenBank/DDBJ whole genome shotgun (WGS) entry which is preliminary data.</text>
</comment>
<dbReference type="Pfam" id="PF24883">
    <property type="entry name" value="NPHP3_N"/>
    <property type="match status" value="1"/>
</dbReference>
<keyword evidence="6" id="KW-1185">Reference proteome</keyword>
<dbReference type="PROSITE" id="PS50297">
    <property type="entry name" value="ANK_REP_REGION"/>
    <property type="match status" value="1"/>
</dbReference>
<evidence type="ECO:0000259" key="4">
    <source>
        <dbReference type="Pfam" id="PF24883"/>
    </source>
</evidence>
<feature type="domain" description="Nephrocystin 3-like N-terminal" evidence="4">
    <location>
        <begin position="207"/>
        <end position="312"/>
    </location>
</feature>
<dbReference type="SUPFAM" id="SSF52540">
    <property type="entry name" value="P-loop containing nucleoside triphosphate hydrolases"/>
    <property type="match status" value="1"/>
</dbReference>
<dbReference type="PANTHER" id="PTHR10039:SF16">
    <property type="entry name" value="GPI INOSITOL-DEACYLASE"/>
    <property type="match status" value="1"/>
</dbReference>
<keyword evidence="1" id="KW-0677">Repeat</keyword>
<dbReference type="InterPro" id="IPR056884">
    <property type="entry name" value="NPHP3-like_N"/>
</dbReference>
<dbReference type="InterPro" id="IPR054471">
    <property type="entry name" value="GPIID_WHD"/>
</dbReference>
<proteinExistence type="predicted"/>
<dbReference type="Proteomes" id="UP001152533">
    <property type="component" value="Unassembled WGS sequence"/>
</dbReference>
<reference evidence="5" key="1">
    <citation type="submission" date="2022-08" db="EMBL/GenBank/DDBJ databases">
        <authorList>
            <person name="Giroux E."/>
            <person name="Giroux E."/>
        </authorList>
    </citation>
    <scope>NUCLEOTIDE SEQUENCE</scope>
    <source>
        <strain evidence="5">H1091258</strain>
    </source>
</reference>
<dbReference type="AlphaFoldDB" id="A0A9W4WRE5"/>
<dbReference type="InterPro" id="IPR027417">
    <property type="entry name" value="P-loop_NTPase"/>
</dbReference>
<feature type="repeat" description="ANK" evidence="2">
    <location>
        <begin position="599"/>
        <end position="631"/>
    </location>
</feature>
<keyword evidence="2" id="KW-0040">ANK repeat</keyword>
<evidence type="ECO:0000313" key="6">
    <source>
        <dbReference type="Proteomes" id="UP001152533"/>
    </source>
</evidence>
<evidence type="ECO:0000313" key="5">
    <source>
        <dbReference type="EMBL" id="CAI0654376.1"/>
    </source>
</evidence>
<gene>
    <name evidence="5" type="ORF">CGXH109_LOCUS137410</name>
</gene>
<evidence type="ECO:0000256" key="2">
    <source>
        <dbReference type="PROSITE-ProRule" id="PRU00023"/>
    </source>
</evidence>
<dbReference type="PROSITE" id="PS50088">
    <property type="entry name" value="ANK_REPEAT"/>
    <property type="match status" value="1"/>
</dbReference>
<sequence length="650" mass="74266">MAEVVGLVSGNASLVTMATQITKLSYSYVADIRSAHSTQKHYLREISALTEVLLRSEEVSQNLEKENLGFRRSNDLSESVVAECAQKLDKLCSELRKPSPSIFWPIQEKSLKKHVEDLHRFRSIFADFLSVQTLAVATATHRDVTRLANHQDQIDLLEWLRNPKETSRPVPKPLPGTGAWFLRSEAYKQWTAGSKLPLLWRSFKPFHVLHYFFDFGNREEQTRETIWKDLLRQVIARGDATTIQKLVSFRKELGILRPRSSKDFSDALKIACTDQQFVLVLDGPDEMKNPKELRIILVPFTHVNCSILITSRSTPEMRSALKQETTMEIQAKTNDLRAYIVSRFEECDWGNLIKNHPELEKEILEKSQGIFLLVQLLVDHLVDLSNVKEMRKVLMAYPNHLEDAFESNLQRIEAQSKSHCTLAKRVMGWIISAKRKLQMPELAHGLATEEGIDVINKENLVRSTMILKVCGGLVVLQGSAISMVHTTVHTWLRNRYEGLHHKDLAVSCFRYLTMSSFLSGDAQTSEEMDTRLSMFPFFSYAAQNWRRHLGKAEDTNVSKSINRLLDDSGLRSAAFQGAQYNSSFKCPVTRGAVFETMPQGHSALHFASYWNLPEVVERLLLNGGKVNITRLIIYCHTKLIQCLSFIQLYR</sequence>
<dbReference type="InterPro" id="IPR002110">
    <property type="entry name" value="Ankyrin_rpt"/>
</dbReference>
<accession>A0A9W4WRE5</accession>
<organism evidence="5 6">
    <name type="scientific">Colletotrichum noveboracense</name>
    <dbReference type="NCBI Taxonomy" id="2664923"/>
    <lineage>
        <taxon>Eukaryota</taxon>
        <taxon>Fungi</taxon>
        <taxon>Dikarya</taxon>
        <taxon>Ascomycota</taxon>
        <taxon>Pezizomycotina</taxon>
        <taxon>Sordariomycetes</taxon>
        <taxon>Hypocreomycetidae</taxon>
        <taxon>Glomerellales</taxon>
        <taxon>Glomerellaceae</taxon>
        <taxon>Colletotrichum</taxon>
        <taxon>Colletotrichum gloeosporioides species complex</taxon>
    </lineage>
</organism>
<dbReference type="EMBL" id="CAMGZC010002104">
    <property type="protein sequence ID" value="CAI0654376.1"/>
    <property type="molecule type" value="Genomic_DNA"/>
</dbReference>
<evidence type="ECO:0008006" key="7">
    <source>
        <dbReference type="Google" id="ProtNLM"/>
    </source>
</evidence>
<name>A0A9W4WRE5_9PEZI</name>
<feature type="domain" description="GPI inositol-deacylase winged helix" evidence="3">
    <location>
        <begin position="420"/>
        <end position="495"/>
    </location>
</feature>
<evidence type="ECO:0000256" key="1">
    <source>
        <dbReference type="ARBA" id="ARBA00022737"/>
    </source>
</evidence>
<protein>
    <recommendedName>
        <fullName evidence="7">Ankyrin repeat protein</fullName>
    </recommendedName>
</protein>
<dbReference type="PANTHER" id="PTHR10039">
    <property type="entry name" value="AMELOGENIN"/>
    <property type="match status" value="1"/>
</dbReference>